<dbReference type="RefSeq" id="WP_117889657.1">
    <property type="nucleotide sequence ID" value="NZ_BHGK01000001.1"/>
</dbReference>
<dbReference type="EMBL" id="BHGK01000001">
    <property type="protein sequence ID" value="GCA66533.1"/>
    <property type="molecule type" value="Genomic_DNA"/>
</dbReference>
<evidence type="ECO:0000313" key="1">
    <source>
        <dbReference type="EMBL" id="GCA66533.1"/>
    </source>
</evidence>
<protein>
    <submittedName>
        <fullName evidence="1">Uncharacterized protein</fullName>
    </submittedName>
</protein>
<proteinExistence type="predicted"/>
<dbReference type="AlphaFoldDB" id="A0A391PA69"/>
<reference evidence="2" key="1">
    <citation type="submission" date="2018-09" db="EMBL/GenBank/DDBJ databases">
        <title>Draft Genome Sequence of Mediterraneibacter sp. KCTC 15684.</title>
        <authorList>
            <person name="Kim J.S."/>
            <person name="Han K.I."/>
            <person name="Suh M.K."/>
            <person name="Lee K.C."/>
            <person name="Eom M.K."/>
            <person name="Lee J.H."/>
            <person name="Park S.H."/>
            <person name="Kang S.W."/>
            <person name="Park J.E."/>
            <person name="Oh B.S."/>
            <person name="Yu S.Y."/>
            <person name="Choi S.H."/>
            <person name="Lee D.H."/>
            <person name="Yoon H."/>
            <person name="Kim B."/>
            <person name="Yang S.J."/>
            <person name="Lee J.S."/>
        </authorList>
    </citation>
    <scope>NUCLEOTIDE SEQUENCE [LARGE SCALE GENOMIC DNA]</scope>
    <source>
        <strain evidence="2">KCTC 15684</strain>
    </source>
</reference>
<gene>
    <name evidence="1" type="ORF">KGMB01110_09690</name>
</gene>
<organism evidence="1 2">
    <name type="scientific">Mediterraneibacter butyricigenes</name>
    <dbReference type="NCBI Taxonomy" id="2316025"/>
    <lineage>
        <taxon>Bacteria</taxon>
        <taxon>Bacillati</taxon>
        <taxon>Bacillota</taxon>
        <taxon>Clostridia</taxon>
        <taxon>Lachnospirales</taxon>
        <taxon>Lachnospiraceae</taxon>
        <taxon>Mediterraneibacter</taxon>
    </lineage>
</organism>
<comment type="caution">
    <text evidence="1">The sequence shown here is derived from an EMBL/GenBank/DDBJ whole genome shotgun (WGS) entry which is preliminary data.</text>
</comment>
<accession>A0A391PA69</accession>
<keyword evidence="2" id="KW-1185">Reference proteome</keyword>
<sequence length="79" mass="9031">MRQFGVEVKEQKELKKIVCNCCGKELTVKDGIVREGVFSADCSWGYFSKKDGETHSFDLCEECYDKWISGFQIPVGIQE</sequence>
<name>A0A391PA69_9FIRM</name>
<dbReference type="Proteomes" id="UP000265643">
    <property type="component" value="Unassembled WGS sequence"/>
</dbReference>
<evidence type="ECO:0000313" key="2">
    <source>
        <dbReference type="Proteomes" id="UP000265643"/>
    </source>
</evidence>